<dbReference type="OrthoDB" id="10561505at2759"/>
<dbReference type="Proteomes" id="UP000824120">
    <property type="component" value="Unassembled WGS sequence"/>
</dbReference>
<feature type="region of interest" description="Disordered" evidence="1">
    <location>
        <begin position="86"/>
        <end position="157"/>
    </location>
</feature>
<comment type="caution">
    <text evidence="2">The sequence shown here is derived from an EMBL/GenBank/DDBJ whole genome shotgun (WGS) entry which is preliminary data.</text>
</comment>
<proteinExistence type="predicted"/>
<dbReference type="AlphaFoldDB" id="A0A9J5W030"/>
<evidence type="ECO:0000313" key="2">
    <source>
        <dbReference type="EMBL" id="KAG5568542.1"/>
    </source>
</evidence>
<accession>A0A9J5W030</accession>
<name>A0A9J5W030_SOLCO</name>
<dbReference type="EMBL" id="JACXVP010000095">
    <property type="protein sequence ID" value="KAG5568542.1"/>
    <property type="molecule type" value="Genomic_DNA"/>
</dbReference>
<keyword evidence="3" id="KW-1185">Reference proteome</keyword>
<evidence type="ECO:0000313" key="3">
    <source>
        <dbReference type="Proteomes" id="UP000824120"/>
    </source>
</evidence>
<sequence length="193" mass="20975">MAANQDLVAMITELYNNVGGPVGYNNYCITMGMLETIKAKSPNVVMGQQQQQQQPAPAVAIAQNVWARSRNNGRFLLVLTIEQDSFPPQQPLNRERRTRVTRTRPQDRGETSAAGASRAIGGASGSTGPRERGETSAAGASRARHETSARGSLGNQLRSTRVLRSATREDLQGCSLDDFVINNIMRTMIVMVS</sequence>
<organism evidence="2 3">
    <name type="scientific">Solanum commersonii</name>
    <name type="common">Commerson's wild potato</name>
    <name type="synonym">Commerson's nightshade</name>
    <dbReference type="NCBI Taxonomy" id="4109"/>
    <lineage>
        <taxon>Eukaryota</taxon>
        <taxon>Viridiplantae</taxon>
        <taxon>Streptophyta</taxon>
        <taxon>Embryophyta</taxon>
        <taxon>Tracheophyta</taxon>
        <taxon>Spermatophyta</taxon>
        <taxon>Magnoliopsida</taxon>
        <taxon>eudicotyledons</taxon>
        <taxon>Gunneridae</taxon>
        <taxon>Pentapetalae</taxon>
        <taxon>asterids</taxon>
        <taxon>lamiids</taxon>
        <taxon>Solanales</taxon>
        <taxon>Solanaceae</taxon>
        <taxon>Solanoideae</taxon>
        <taxon>Solaneae</taxon>
        <taxon>Solanum</taxon>
    </lineage>
</organism>
<feature type="compositionally biased region" description="Low complexity" evidence="1">
    <location>
        <begin position="112"/>
        <end position="121"/>
    </location>
</feature>
<reference evidence="2" key="1">
    <citation type="submission" date="2020-09" db="EMBL/GenBank/DDBJ databases">
        <title>De no assembly of potato wild relative species, Solanum commersonii.</title>
        <authorList>
            <person name="Cho K."/>
        </authorList>
    </citation>
    <scope>NUCLEOTIDE SEQUENCE</scope>
    <source>
        <strain evidence="2">LZ3.2</strain>
        <tissue evidence="2">Leaf</tissue>
    </source>
</reference>
<gene>
    <name evidence="2" type="ORF">H5410_064444</name>
</gene>
<evidence type="ECO:0000256" key="1">
    <source>
        <dbReference type="SAM" id="MobiDB-lite"/>
    </source>
</evidence>
<protein>
    <submittedName>
        <fullName evidence="2">Uncharacterized protein</fullName>
    </submittedName>
</protein>